<keyword evidence="2" id="KW-1185">Reference proteome</keyword>
<dbReference type="Proteomes" id="UP000823775">
    <property type="component" value="Unassembled WGS sequence"/>
</dbReference>
<comment type="caution">
    <text evidence="1">The sequence shown here is derived from an EMBL/GenBank/DDBJ whole genome shotgun (WGS) entry which is preliminary data.</text>
</comment>
<protein>
    <submittedName>
        <fullName evidence="1">Uncharacterized protein</fullName>
    </submittedName>
</protein>
<name>A0ABS8VJ16_DATST</name>
<proteinExistence type="predicted"/>
<feature type="non-terminal residue" evidence="1">
    <location>
        <position position="1"/>
    </location>
</feature>
<sequence length="134" mass="14916">TQTSETSSEIEHLTPNTTPEDLTEYTSNDMQVDIIEEIHTPIPLESSAVENSMEVQIMEHTQGEPANVKKTMKWKRVETETIIFTPSASLDETNNDGGCNILEVKISFVLFIAVVKDGNNIFPRGFGITNSENN</sequence>
<evidence type="ECO:0000313" key="1">
    <source>
        <dbReference type="EMBL" id="MCE0480791.1"/>
    </source>
</evidence>
<organism evidence="1 2">
    <name type="scientific">Datura stramonium</name>
    <name type="common">Jimsonweed</name>
    <name type="synonym">Common thornapple</name>
    <dbReference type="NCBI Taxonomy" id="4076"/>
    <lineage>
        <taxon>Eukaryota</taxon>
        <taxon>Viridiplantae</taxon>
        <taxon>Streptophyta</taxon>
        <taxon>Embryophyta</taxon>
        <taxon>Tracheophyta</taxon>
        <taxon>Spermatophyta</taxon>
        <taxon>Magnoliopsida</taxon>
        <taxon>eudicotyledons</taxon>
        <taxon>Gunneridae</taxon>
        <taxon>Pentapetalae</taxon>
        <taxon>asterids</taxon>
        <taxon>lamiids</taxon>
        <taxon>Solanales</taxon>
        <taxon>Solanaceae</taxon>
        <taxon>Solanoideae</taxon>
        <taxon>Datureae</taxon>
        <taxon>Datura</taxon>
    </lineage>
</organism>
<dbReference type="EMBL" id="JACEIK010005128">
    <property type="protein sequence ID" value="MCE0480791.1"/>
    <property type="molecule type" value="Genomic_DNA"/>
</dbReference>
<reference evidence="1 2" key="1">
    <citation type="journal article" date="2021" name="BMC Genomics">
        <title>Datura genome reveals duplications of psychoactive alkaloid biosynthetic genes and high mutation rate following tissue culture.</title>
        <authorList>
            <person name="Rajewski A."/>
            <person name="Carter-House D."/>
            <person name="Stajich J."/>
            <person name="Litt A."/>
        </authorList>
    </citation>
    <scope>NUCLEOTIDE SEQUENCE [LARGE SCALE GENOMIC DNA]</scope>
    <source>
        <strain evidence="1">AR-01</strain>
    </source>
</reference>
<gene>
    <name evidence="1" type="ORF">HAX54_037900</name>
</gene>
<accession>A0ABS8VJ16</accession>
<evidence type="ECO:0000313" key="2">
    <source>
        <dbReference type="Proteomes" id="UP000823775"/>
    </source>
</evidence>